<organism evidence="2">
    <name type="scientific">uncultured Thermomicrobiales bacterium</name>
    <dbReference type="NCBI Taxonomy" id="1645740"/>
    <lineage>
        <taxon>Bacteria</taxon>
        <taxon>Pseudomonadati</taxon>
        <taxon>Thermomicrobiota</taxon>
        <taxon>Thermomicrobia</taxon>
        <taxon>Thermomicrobiales</taxon>
        <taxon>environmental samples</taxon>
    </lineage>
</organism>
<sequence>MDVAPECSPQWGRTKGALAPGRRDGFVAQRIRAGSSNHTR</sequence>
<evidence type="ECO:0000256" key="1">
    <source>
        <dbReference type="SAM" id="MobiDB-lite"/>
    </source>
</evidence>
<evidence type="ECO:0000313" key="2">
    <source>
        <dbReference type="EMBL" id="CAA9582309.1"/>
    </source>
</evidence>
<reference evidence="2" key="1">
    <citation type="submission" date="2020-02" db="EMBL/GenBank/DDBJ databases">
        <authorList>
            <person name="Meier V. D."/>
        </authorList>
    </citation>
    <scope>NUCLEOTIDE SEQUENCE</scope>
    <source>
        <strain evidence="2">AVDCRST_MAG87</strain>
    </source>
</reference>
<gene>
    <name evidence="2" type="ORF">AVDCRST_MAG87-3511</name>
</gene>
<protein>
    <submittedName>
        <fullName evidence="2">Uncharacterized protein</fullName>
    </submittedName>
</protein>
<dbReference type="AlphaFoldDB" id="A0A6J4VL44"/>
<proteinExistence type="predicted"/>
<feature type="region of interest" description="Disordered" evidence="1">
    <location>
        <begin position="1"/>
        <end position="40"/>
    </location>
</feature>
<name>A0A6J4VL44_9BACT</name>
<dbReference type="EMBL" id="CADCWJ010000770">
    <property type="protein sequence ID" value="CAA9582309.1"/>
    <property type="molecule type" value="Genomic_DNA"/>
</dbReference>
<accession>A0A6J4VL44</accession>